<feature type="transmembrane region" description="Helical" evidence="6">
    <location>
        <begin position="414"/>
        <end position="436"/>
    </location>
</feature>
<protein>
    <submittedName>
        <fullName evidence="8">MFS transporter</fullName>
    </submittedName>
</protein>
<organism evidence="8 9">
    <name type="scientific">Actomonas aquatica</name>
    <dbReference type="NCBI Taxonomy" id="2866162"/>
    <lineage>
        <taxon>Bacteria</taxon>
        <taxon>Pseudomonadati</taxon>
        <taxon>Verrucomicrobiota</taxon>
        <taxon>Opitutia</taxon>
        <taxon>Opitutales</taxon>
        <taxon>Opitutaceae</taxon>
        <taxon>Actomonas</taxon>
    </lineage>
</organism>
<feature type="transmembrane region" description="Helical" evidence="6">
    <location>
        <begin position="382"/>
        <end position="402"/>
    </location>
</feature>
<feature type="transmembrane region" description="Helical" evidence="6">
    <location>
        <begin position="48"/>
        <end position="69"/>
    </location>
</feature>
<dbReference type="Proteomes" id="UP000738431">
    <property type="component" value="Chromosome"/>
</dbReference>
<reference evidence="8 9" key="1">
    <citation type="submission" date="2021-08" db="EMBL/GenBank/DDBJ databases">
        <authorList>
            <person name="Zhang D."/>
            <person name="Zhang A."/>
            <person name="Wang L."/>
        </authorList>
    </citation>
    <scope>NUCLEOTIDE SEQUENCE [LARGE SCALE GENOMIC DNA]</scope>
    <source>
        <strain evidence="8 9">WL0086</strain>
    </source>
</reference>
<keyword evidence="5 6" id="KW-0472">Membrane</keyword>
<dbReference type="InterPro" id="IPR036259">
    <property type="entry name" value="MFS_trans_sf"/>
</dbReference>
<evidence type="ECO:0000256" key="1">
    <source>
        <dbReference type="ARBA" id="ARBA00004141"/>
    </source>
</evidence>
<keyword evidence="4 6" id="KW-1133">Transmembrane helix</keyword>
<evidence type="ECO:0000256" key="4">
    <source>
        <dbReference type="ARBA" id="ARBA00022989"/>
    </source>
</evidence>
<evidence type="ECO:0000256" key="5">
    <source>
        <dbReference type="ARBA" id="ARBA00023136"/>
    </source>
</evidence>
<keyword evidence="9" id="KW-1185">Reference proteome</keyword>
<evidence type="ECO:0000256" key="6">
    <source>
        <dbReference type="SAM" id="Phobius"/>
    </source>
</evidence>
<dbReference type="PROSITE" id="PS50850">
    <property type="entry name" value="MFS"/>
    <property type="match status" value="1"/>
</dbReference>
<sequence length="448" mass="47909">MKHPPRLSLPAIWNMSFGFLGIQFGWGLQMANMSAIYQFLGAEESELAILWLAAPVTGLVVQPIIGYYSDRTWTRLGRRRPYFLVGAILASLALVAMPNASALWMAAGLLWILDASVNISMEPFRAFVGDMLPPEQRKVGYAMQSVLIGLGAVASSSLPWLLTNVFGVGEASGAGSASAEVSRIPWSVHLSFYIGAVVFIAAVVYTIVTTKEHPPADMAAFEAERKRTAGVKHAVKEILGGFVGMPKLMQRLAVVQFFTWFGLFCMWIYFAPAIGRTIFGGEPGSAAYQDGIEWAGLCFSVYNGVAFGFAFLLVALVKKFSARGVHALCLTLGGLGLLSAGLWNSSTPLLASMLLVGVAWASILALPYAMLANVLPPSRMGFYMGVFNYFVVLPQILASAVMGKVVGWFFDGRAMPAVMTGGASLVLAAVLLMVLVPHADAEGEQGAG</sequence>
<feature type="transmembrane region" description="Helical" evidence="6">
    <location>
        <begin position="252"/>
        <end position="274"/>
    </location>
</feature>
<feature type="transmembrane region" description="Helical" evidence="6">
    <location>
        <begin position="81"/>
        <end position="97"/>
    </location>
</feature>
<dbReference type="InterPro" id="IPR011701">
    <property type="entry name" value="MFS"/>
</dbReference>
<gene>
    <name evidence="8" type="ORF">K1X11_005740</name>
</gene>
<feature type="transmembrane region" description="Helical" evidence="6">
    <location>
        <begin position="190"/>
        <end position="208"/>
    </location>
</feature>
<dbReference type="InterPro" id="IPR020846">
    <property type="entry name" value="MFS_dom"/>
</dbReference>
<evidence type="ECO:0000259" key="7">
    <source>
        <dbReference type="PROSITE" id="PS50850"/>
    </source>
</evidence>
<proteinExistence type="predicted"/>
<evidence type="ECO:0000313" key="8">
    <source>
        <dbReference type="EMBL" id="WRQ88899.1"/>
    </source>
</evidence>
<evidence type="ECO:0000313" key="9">
    <source>
        <dbReference type="Proteomes" id="UP000738431"/>
    </source>
</evidence>
<reference evidence="8 9" key="2">
    <citation type="submission" date="2023-12" db="EMBL/GenBank/DDBJ databases">
        <title>Description of an unclassified Opitutus bacterium of Verrucomicrobiota.</title>
        <authorList>
            <person name="Zhang D.-F."/>
        </authorList>
    </citation>
    <scope>NUCLEOTIDE SEQUENCE [LARGE SCALE GENOMIC DNA]</scope>
    <source>
        <strain evidence="8 9">WL0086</strain>
    </source>
</reference>
<comment type="subcellular location">
    <subcellularLocation>
        <location evidence="1">Membrane</location>
        <topology evidence="1">Multi-pass membrane protein</topology>
    </subcellularLocation>
</comment>
<accession>A0ABZ1CE47</accession>
<keyword evidence="2" id="KW-0813">Transport</keyword>
<dbReference type="RefSeq" id="WP_221033142.1">
    <property type="nucleotide sequence ID" value="NZ_CP139781.1"/>
</dbReference>
<feature type="transmembrane region" description="Helical" evidence="6">
    <location>
        <begin position="294"/>
        <end position="317"/>
    </location>
</feature>
<evidence type="ECO:0000256" key="2">
    <source>
        <dbReference type="ARBA" id="ARBA00022448"/>
    </source>
</evidence>
<dbReference type="PANTHER" id="PTHR19432">
    <property type="entry name" value="SUGAR TRANSPORTER"/>
    <property type="match status" value="1"/>
</dbReference>
<feature type="transmembrane region" description="Helical" evidence="6">
    <location>
        <begin position="7"/>
        <end position="28"/>
    </location>
</feature>
<name>A0ABZ1CE47_9BACT</name>
<dbReference type="EMBL" id="CP139781">
    <property type="protein sequence ID" value="WRQ88899.1"/>
    <property type="molecule type" value="Genomic_DNA"/>
</dbReference>
<keyword evidence="3 6" id="KW-0812">Transmembrane</keyword>
<dbReference type="SUPFAM" id="SSF103473">
    <property type="entry name" value="MFS general substrate transporter"/>
    <property type="match status" value="1"/>
</dbReference>
<evidence type="ECO:0000256" key="3">
    <source>
        <dbReference type="ARBA" id="ARBA00022692"/>
    </source>
</evidence>
<dbReference type="Gene3D" id="1.20.1250.20">
    <property type="entry name" value="MFS general substrate transporter like domains"/>
    <property type="match status" value="1"/>
</dbReference>
<feature type="domain" description="Major facilitator superfamily (MFS) profile" evidence="7">
    <location>
        <begin position="11"/>
        <end position="440"/>
    </location>
</feature>
<dbReference type="PANTHER" id="PTHR19432:SF35">
    <property type="entry name" value="SOLUTE CARRIER FAMILY 45 MEMBER 3 ISOFORM X1"/>
    <property type="match status" value="1"/>
</dbReference>
<feature type="transmembrane region" description="Helical" evidence="6">
    <location>
        <begin position="324"/>
        <end position="343"/>
    </location>
</feature>
<dbReference type="Pfam" id="PF07690">
    <property type="entry name" value="MFS_1"/>
    <property type="match status" value="1"/>
</dbReference>
<feature type="transmembrane region" description="Helical" evidence="6">
    <location>
        <begin position="349"/>
        <end position="370"/>
    </location>
</feature>